<name>A0ABW1XF32_9CELL</name>
<comment type="caution">
    <text evidence="4">The sequence shown here is derived from an EMBL/GenBank/DDBJ whole genome shotgun (WGS) entry which is preliminary data.</text>
</comment>
<dbReference type="SUPFAM" id="SSF46955">
    <property type="entry name" value="Putative DNA-binding domain"/>
    <property type="match status" value="1"/>
</dbReference>
<sequence length="269" mass="29424">MNRPARSPWGHENRFDGSSALTPRPADEGDVEQPGEPWPQGISRRASMRISDVLRALRTEFPGVSHSKLRFLEEQGLIDPERTPSGYRQYSPADVERLRYVLLEQRDRYLPLKVIKENLAALDAGEVVENPALRLAASDGETETTAARQRYTVGSLATTVGVDVSLVEGLISAGVLRQAPGGQLDAWSLEVVQLAAALGEYGIEPRHLRLLRTSADRHVGLVEQVVAPWRSQQSSSARAHAGALAGEVGELFAKLHTVWLRQGVGDLTN</sequence>
<evidence type="ECO:0000256" key="1">
    <source>
        <dbReference type="ARBA" id="ARBA00023125"/>
    </source>
</evidence>
<dbReference type="InterPro" id="IPR047057">
    <property type="entry name" value="MerR_fam"/>
</dbReference>
<gene>
    <name evidence="4" type="ORF">ACFP71_18410</name>
</gene>
<protein>
    <submittedName>
        <fullName evidence="4">MerR family transcriptional regulator</fullName>
    </submittedName>
</protein>
<keyword evidence="1" id="KW-0238">DNA-binding</keyword>
<dbReference type="InterPro" id="IPR009061">
    <property type="entry name" value="DNA-bd_dom_put_sf"/>
</dbReference>
<dbReference type="Pfam" id="PF13411">
    <property type="entry name" value="MerR_1"/>
    <property type="match status" value="1"/>
</dbReference>
<dbReference type="PANTHER" id="PTHR30204">
    <property type="entry name" value="REDOX-CYCLING DRUG-SENSING TRANSCRIPTIONAL ACTIVATOR SOXR"/>
    <property type="match status" value="1"/>
</dbReference>
<dbReference type="EMBL" id="JBHSTM010000013">
    <property type="protein sequence ID" value="MFC6426812.1"/>
    <property type="molecule type" value="Genomic_DNA"/>
</dbReference>
<evidence type="ECO:0000313" key="5">
    <source>
        <dbReference type="Proteomes" id="UP001596305"/>
    </source>
</evidence>
<evidence type="ECO:0000313" key="4">
    <source>
        <dbReference type="EMBL" id="MFC6426812.1"/>
    </source>
</evidence>
<keyword evidence="5" id="KW-1185">Reference proteome</keyword>
<dbReference type="SMART" id="SM00422">
    <property type="entry name" value="HTH_MERR"/>
    <property type="match status" value="1"/>
</dbReference>
<dbReference type="RefSeq" id="WP_307824093.1">
    <property type="nucleotide sequence ID" value="NZ_BAAAIY010000006.1"/>
</dbReference>
<dbReference type="CDD" id="cd00592">
    <property type="entry name" value="HTH_MerR-like"/>
    <property type="match status" value="1"/>
</dbReference>
<accession>A0ABW1XF32</accession>
<dbReference type="Gene3D" id="1.10.1660.10">
    <property type="match status" value="1"/>
</dbReference>
<evidence type="ECO:0000256" key="2">
    <source>
        <dbReference type="SAM" id="MobiDB-lite"/>
    </source>
</evidence>
<dbReference type="PROSITE" id="PS50937">
    <property type="entry name" value="HTH_MERR_2"/>
    <property type="match status" value="1"/>
</dbReference>
<reference evidence="5" key="1">
    <citation type="journal article" date="2019" name="Int. J. Syst. Evol. Microbiol.">
        <title>The Global Catalogue of Microorganisms (GCM) 10K type strain sequencing project: providing services to taxonomists for standard genome sequencing and annotation.</title>
        <authorList>
            <consortium name="The Broad Institute Genomics Platform"/>
            <consortium name="The Broad Institute Genome Sequencing Center for Infectious Disease"/>
            <person name="Wu L."/>
            <person name="Ma J."/>
        </authorList>
    </citation>
    <scope>NUCLEOTIDE SEQUENCE [LARGE SCALE GENOMIC DNA]</scope>
    <source>
        <strain evidence="5">CCUG 47105</strain>
    </source>
</reference>
<dbReference type="Proteomes" id="UP001596305">
    <property type="component" value="Unassembled WGS sequence"/>
</dbReference>
<feature type="domain" description="HTH merR-type" evidence="3">
    <location>
        <begin position="63"/>
        <end position="121"/>
    </location>
</feature>
<proteinExistence type="predicted"/>
<dbReference type="PANTHER" id="PTHR30204:SF89">
    <property type="entry name" value="HTH MERR-TYPE DOMAIN-CONTAINING PROTEIN"/>
    <property type="match status" value="1"/>
</dbReference>
<evidence type="ECO:0000259" key="3">
    <source>
        <dbReference type="PROSITE" id="PS50937"/>
    </source>
</evidence>
<feature type="region of interest" description="Disordered" evidence="2">
    <location>
        <begin position="1"/>
        <end position="44"/>
    </location>
</feature>
<dbReference type="InterPro" id="IPR000551">
    <property type="entry name" value="MerR-type_HTH_dom"/>
</dbReference>
<organism evidence="4 5">
    <name type="scientific">Oerskovia paurometabola</name>
    <dbReference type="NCBI Taxonomy" id="162170"/>
    <lineage>
        <taxon>Bacteria</taxon>
        <taxon>Bacillati</taxon>
        <taxon>Actinomycetota</taxon>
        <taxon>Actinomycetes</taxon>
        <taxon>Micrococcales</taxon>
        <taxon>Cellulomonadaceae</taxon>
        <taxon>Oerskovia</taxon>
    </lineage>
</organism>